<evidence type="ECO:0000256" key="4">
    <source>
        <dbReference type="ARBA" id="ARBA00022519"/>
    </source>
</evidence>
<dbReference type="Proteomes" id="UP000480556">
    <property type="component" value="Unassembled WGS sequence"/>
</dbReference>
<dbReference type="Pfam" id="PF13180">
    <property type="entry name" value="PDZ_2"/>
    <property type="match status" value="1"/>
</dbReference>
<dbReference type="Gene3D" id="2.30.30.830">
    <property type="match status" value="1"/>
</dbReference>
<keyword evidence="15" id="KW-1185">Reference proteome</keyword>
<evidence type="ECO:0000259" key="11">
    <source>
        <dbReference type="Pfam" id="PF11356"/>
    </source>
</evidence>
<dbReference type="InterPro" id="IPR001478">
    <property type="entry name" value="PDZ"/>
</dbReference>
<dbReference type="EMBL" id="CP045650">
    <property type="protein sequence ID" value="QGA10105.1"/>
    <property type="molecule type" value="Genomic_DNA"/>
</dbReference>
<evidence type="ECO:0000313" key="15">
    <source>
        <dbReference type="Proteomes" id="UP000327478"/>
    </source>
</evidence>
<feature type="compositionally biased region" description="Low complexity" evidence="9">
    <location>
        <begin position="165"/>
        <end position="179"/>
    </location>
</feature>
<feature type="domain" description="Type II secretion system protein GspC N-terminal" evidence="11">
    <location>
        <begin position="26"/>
        <end position="148"/>
    </location>
</feature>
<evidence type="ECO:0000259" key="12">
    <source>
        <dbReference type="Pfam" id="PF13180"/>
    </source>
</evidence>
<evidence type="ECO:0000313" key="16">
    <source>
        <dbReference type="Proteomes" id="UP000480556"/>
    </source>
</evidence>
<organism evidence="13 16">
    <name type="scientific">Acinetobacter wanghuae</name>
    <dbReference type="NCBI Taxonomy" id="2662362"/>
    <lineage>
        <taxon>Bacteria</taxon>
        <taxon>Pseudomonadati</taxon>
        <taxon>Pseudomonadota</taxon>
        <taxon>Gammaproteobacteria</taxon>
        <taxon>Moraxellales</taxon>
        <taxon>Moraxellaceae</taxon>
        <taxon>Acinetobacter</taxon>
    </lineage>
</organism>
<keyword evidence="4" id="KW-0997">Cell inner membrane</keyword>
<keyword evidence="7 10" id="KW-1133">Transmembrane helix</keyword>
<evidence type="ECO:0000256" key="7">
    <source>
        <dbReference type="ARBA" id="ARBA00022989"/>
    </source>
</evidence>
<dbReference type="GO" id="GO:0015031">
    <property type="term" value="P:protein transport"/>
    <property type="evidence" value="ECO:0007669"/>
    <property type="project" value="UniProtKB-KW"/>
</dbReference>
<reference evidence="15 16" key="1">
    <citation type="submission" date="2019-10" db="EMBL/GenBank/DDBJ databases">
        <authorList>
            <person name="Dong K."/>
        </authorList>
    </citation>
    <scope>NUCLEOTIDE SEQUENCE [LARGE SCALE GENOMIC DNA]</scope>
    <source>
        <strain evidence="14">Dk386</strain>
        <strain evidence="15">dk386</strain>
        <strain evidence="13">Dk771</strain>
        <strain evidence="16">dk771</strain>
    </source>
</reference>
<dbReference type="SUPFAM" id="SSF50156">
    <property type="entry name" value="PDZ domain-like"/>
    <property type="match status" value="1"/>
</dbReference>
<sequence>MPLKFDRLKNLDLNSINRTAPIALFLLILYLCWKLAALFWIVVAPLQAMQFERVELGSQQSQVPNIHSFSLFQEQTQNQATADIADLTLQGVMISNPSRLSSAVIKVKEISDRFRVGERLGDTGYELSEVYWDHVIIRQPSGAMQKLNFKGLENGLNQPYPIKDQPSSQPSSASNQAPQTEQPNSPQEEIGRAIQQMNENREQYMQNMGVSSSENGYEVSARTPAILRNRLGLRPGDRILSLNGKTMGNGQSETQLLEQARRDGQVKLEIKRGDQVMTIQQDLK</sequence>
<dbReference type="Gene3D" id="2.30.42.10">
    <property type="match status" value="1"/>
</dbReference>
<keyword evidence="3" id="KW-1003">Cell membrane</keyword>
<evidence type="ECO:0000313" key="14">
    <source>
        <dbReference type="EMBL" id="QGA10105.1"/>
    </source>
</evidence>
<name>A0A5Q0NZ31_9GAMM</name>
<evidence type="ECO:0000256" key="3">
    <source>
        <dbReference type="ARBA" id="ARBA00022475"/>
    </source>
</evidence>
<keyword evidence="8 10" id="KW-0472">Membrane</keyword>
<gene>
    <name evidence="14" type="ORF">GFH30_01245</name>
    <name evidence="13" type="ORF">GHJ48_12890</name>
</gene>
<evidence type="ECO:0000256" key="9">
    <source>
        <dbReference type="SAM" id="MobiDB-lite"/>
    </source>
</evidence>
<evidence type="ECO:0000256" key="2">
    <source>
        <dbReference type="ARBA" id="ARBA00022448"/>
    </source>
</evidence>
<keyword evidence="5 10" id="KW-0812">Transmembrane</keyword>
<dbReference type="InterPro" id="IPR036034">
    <property type="entry name" value="PDZ_sf"/>
</dbReference>
<protein>
    <submittedName>
        <fullName evidence="13">General secretion pathway protein</fullName>
    </submittedName>
</protein>
<accession>A0A5Q0NZ31</accession>
<evidence type="ECO:0000256" key="1">
    <source>
        <dbReference type="ARBA" id="ARBA00004533"/>
    </source>
</evidence>
<comment type="subcellular location">
    <subcellularLocation>
        <location evidence="1">Cell inner membrane</location>
    </subcellularLocation>
</comment>
<dbReference type="AlphaFoldDB" id="A0A5Q0NZ31"/>
<proteinExistence type="predicted"/>
<feature type="domain" description="PDZ" evidence="12">
    <location>
        <begin position="218"/>
        <end position="279"/>
    </location>
</feature>
<evidence type="ECO:0000256" key="6">
    <source>
        <dbReference type="ARBA" id="ARBA00022927"/>
    </source>
</evidence>
<dbReference type="RefSeq" id="WP_153370400.1">
    <property type="nucleotide sequence ID" value="NZ_CP045650.1"/>
</dbReference>
<evidence type="ECO:0000256" key="8">
    <source>
        <dbReference type="ARBA" id="ARBA00023136"/>
    </source>
</evidence>
<evidence type="ECO:0000256" key="10">
    <source>
        <dbReference type="SAM" id="Phobius"/>
    </source>
</evidence>
<dbReference type="EMBL" id="WITK01000028">
    <property type="protein sequence ID" value="MQW93278.1"/>
    <property type="molecule type" value="Genomic_DNA"/>
</dbReference>
<dbReference type="Proteomes" id="UP000327478">
    <property type="component" value="Chromosome"/>
</dbReference>
<keyword evidence="6" id="KW-0653">Protein transport</keyword>
<dbReference type="Pfam" id="PF11356">
    <property type="entry name" value="T2SSC"/>
    <property type="match status" value="1"/>
</dbReference>
<dbReference type="InterPro" id="IPR024961">
    <property type="entry name" value="T2SS_GspC_N"/>
</dbReference>
<evidence type="ECO:0000313" key="13">
    <source>
        <dbReference type="EMBL" id="MQW93278.1"/>
    </source>
</evidence>
<evidence type="ECO:0000256" key="5">
    <source>
        <dbReference type="ARBA" id="ARBA00022692"/>
    </source>
</evidence>
<feature type="region of interest" description="Disordered" evidence="9">
    <location>
        <begin position="155"/>
        <end position="188"/>
    </location>
</feature>
<feature type="transmembrane region" description="Helical" evidence="10">
    <location>
        <begin position="20"/>
        <end position="43"/>
    </location>
</feature>
<keyword evidence="2" id="KW-0813">Transport</keyword>
<dbReference type="GO" id="GO:0005886">
    <property type="term" value="C:plasma membrane"/>
    <property type="evidence" value="ECO:0007669"/>
    <property type="project" value="UniProtKB-SubCell"/>
</dbReference>